<keyword evidence="7" id="KW-0695">RNA-directed DNA polymerase</keyword>
<dbReference type="SUPFAM" id="SSF56672">
    <property type="entry name" value="DNA/RNA polymerases"/>
    <property type="match status" value="1"/>
</dbReference>
<dbReference type="Pfam" id="PF00078">
    <property type="entry name" value="RVT_1"/>
    <property type="match status" value="1"/>
</dbReference>
<dbReference type="AlphaFoldDB" id="A0A8R7V668"/>
<keyword evidence="4" id="KW-0540">Nuclease</keyword>
<dbReference type="Proteomes" id="UP000015106">
    <property type="component" value="Chromosome 7"/>
</dbReference>
<dbReference type="GO" id="GO:0006508">
    <property type="term" value="P:proteolysis"/>
    <property type="evidence" value="ECO:0007669"/>
    <property type="project" value="UniProtKB-KW"/>
</dbReference>
<dbReference type="PANTHER" id="PTHR24559">
    <property type="entry name" value="TRANSPOSON TY3-I GAG-POL POLYPROTEIN"/>
    <property type="match status" value="1"/>
</dbReference>
<dbReference type="Gene3D" id="3.10.10.10">
    <property type="entry name" value="HIV Type 1 Reverse Transcriptase, subunit A, domain 1"/>
    <property type="match status" value="1"/>
</dbReference>
<accession>A0A8R7V668</accession>
<dbReference type="GO" id="GO:0008233">
    <property type="term" value="F:peptidase activity"/>
    <property type="evidence" value="ECO:0007669"/>
    <property type="project" value="UniProtKB-KW"/>
</dbReference>
<evidence type="ECO:0000313" key="10">
    <source>
        <dbReference type="Proteomes" id="UP000015106"/>
    </source>
</evidence>
<evidence type="ECO:0000256" key="3">
    <source>
        <dbReference type="ARBA" id="ARBA00022695"/>
    </source>
</evidence>
<organism evidence="9 10">
    <name type="scientific">Triticum urartu</name>
    <name type="common">Red wild einkorn</name>
    <name type="synonym">Crithodium urartu</name>
    <dbReference type="NCBI Taxonomy" id="4572"/>
    <lineage>
        <taxon>Eukaryota</taxon>
        <taxon>Viridiplantae</taxon>
        <taxon>Streptophyta</taxon>
        <taxon>Embryophyta</taxon>
        <taxon>Tracheophyta</taxon>
        <taxon>Spermatophyta</taxon>
        <taxon>Magnoliopsida</taxon>
        <taxon>Liliopsida</taxon>
        <taxon>Poales</taxon>
        <taxon>Poaceae</taxon>
        <taxon>BOP clade</taxon>
        <taxon>Pooideae</taxon>
        <taxon>Triticodae</taxon>
        <taxon>Triticeae</taxon>
        <taxon>Triticinae</taxon>
        <taxon>Triticum</taxon>
    </lineage>
</organism>
<evidence type="ECO:0000256" key="1">
    <source>
        <dbReference type="ARBA" id="ARBA00022670"/>
    </source>
</evidence>
<dbReference type="InterPro" id="IPR043128">
    <property type="entry name" value="Rev_trsase/Diguanyl_cyclase"/>
</dbReference>
<dbReference type="InterPro" id="IPR043502">
    <property type="entry name" value="DNA/RNA_pol_sf"/>
</dbReference>
<sequence length="86" mass="9979">MTWRLCIDYRKLNAHTIKNKYPILMIEDLLDELNGAKTFTKLDLRSGYHQIRMKEEDIGKTAFSTHIGLFEFLVMPFGVTNGPPSF</sequence>
<dbReference type="PANTHER" id="PTHR24559:SF444">
    <property type="entry name" value="REVERSE TRANSCRIPTASE DOMAIN-CONTAINING PROTEIN"/>
    <property type="match status" value="1"/>
</dbReference>
<dbReference type="InterPro" id="IPR053134">
    <property type="entry name" value="RNA-dir_DNA_polymerase"/>
</dbReference>
<keyword evidence="2" id="KW-0808">Transferase</keyword>
<dbReference type="EnsemblPlants" id="TuG1812G0700003057.01.T01">
    <property type="protein sequence ID" value="TuG1812G0700003057.01.T01.cds246675"/>
    <property type="gene ID" value="TuG1812G0700003057.01"/>
</dbReference>
<reference evidence="9" key="2">
    <citation type="submission" date="2018-03" db="EMBL/GenBank/DDBJ databases">
        <title>The Triticum urartu genome reveals the dynamic nature of wheat genome evolution.</title>
        <authorList>
            <person name="Ling H."/>
            <person name="Ma B."/>
            <person name="Shi X."/>
            <person name="Liu H."/>
            <person name="Dong L."/>
            <person name="Sun H."/>
            <person name="Cao Y."/>
            <person name="Gao Q."/>
            <person name="Zheng S."/>
            <person name="Li Y."/>
            <person name="Yu Y."/>
            <person name="Du H."/>
            <person name="Qi M."/>
            <person name="Li Y."/>
            <person name="Yu H."/>
            <person name="Cui Y."/>
            <person name="Wang N."/>
            <person name="Chen C."/>
            <person name="Wu H."/>
            <person name="Zhao Y."/>
            <person name="Zhang J."/>
            <person name="Li Y."/>
            <person name="Zhou W."/>
            <person name="Zhang B."/>
            <person name="Hu W."/>
            <person name="Eijk M."/>
            <person name="Tang J."/>
            <person name="Witsenboer H."/>
            <person name="Zhao S."/>
            <person name="Li Z."/>
            <person name="Zhang A."/>
            <person name="Wang D."/>
            <person name="Liang C."/>
        </authorList>
    </citation>
    <scope>NUCLEOTIDE SEQUENCE [LARGE SCALE GENOMIC DNA]</scope>
    <source>
        <strain evidence="9">cv. G1812</strain>
    </source>
</reference>
<dbReference type="CDD" id="cd01647">
    <property type="entry name" value="RT_LTR"/>
    <property type="match status" value="1"/>
</dbReference>
<protein>
    <recommendedName>
        <fullName evidence="8">Reverse transcriptase domain-containing protein</fullName>
    </recommendedName>
</protein>
<evidence type="ECO:0000256" key="5">
    <source>
        <dbReference type="ARBA" id="ARBA00022759"/>
    </source>
</evidence>
<dbReference type="Gene3D" id="3.30.70.270">
    <property type="match status" value="1"/>
</dbReference>
<evidence type="ECO:0000256" key="6">
    <source>
        <dbReference type="ARBA" id="ARBA00022801"/>
    </source>
</evidence>
<feature type="domain" description="Reverse transcriptase" evidence="8">
    <location>
        <begin position="2"/>
        <end position="84"/>
    </location>
</feature>
<evidence type="ECO:0000313" key="9">
    <source>
        <dbReference type="EnsemblPlants" id="TuG1812G0700003057.01.T01.cds246675"/>
    </source>
</evidence>
<keyword evidence="1" id="KW-0645">Protease</keyword>
<keyword evidence="10" id="KW-1185">Reference proteome</keyword>
<evidence type="ECO:0000256" key="2">
    <source>
        <dbReference type="ARBA" id="ARBA00022679"/>
    </source>
</evidence>
<evidence type="ECO:0000256" key="7">
    <source>
        <dbReference type="ARBA" id="ARBA00022918"/>
    </source>
</evidence>
<evidence type="ECO:0000259" key="8">
    <source>
        <dbReference type="Pfam" id="PF00078"/>
    </source>
</evidence>
<name>A0A8R7V668_TRIUA</name>
<dbReference type="GO" id="GO:0003964">
    <property type="term" value="F:RNA-directed DNA polymerase activity"/>
    <property type="evidence" value="ECO:0007669"/>
    <property type="project" value="UniProtKB-KW"/>
</dbReference>
<evidence type="ECO:0000256" key="4">
    <source>
        <dbReference type="ARBA" id="ARBA00022722"/>
    </source>
</evidence>
<reference evidence="10" key="1">
    <citation type="journal article" date="2013" name="Nature">
        <title>Draft genome of the wheat A-genome progenitor Triticum urartu.</title>
        <authorList>
            <person name="Ling H.Q."/>
            <person name="Zhao S."/>
            <person name="Liu D."/>
            <person name="Wang J."/>
            <person name="Sun H."/>
            <person name="Zhang C."/>
            <person name="Fan H."/>
            <person name="Li D."/>
            <person name="Dong L."/>
            <person name="Tao Y."/>
            <person name="Gao C."/>
            <person name="Wu H."/>
            <person name="Li Y."/>
            <person name="Cui Y."/>
            <person name="Guo X."/>
            <person name="Zheng S."/>
            <person name="Wang B."/>
            <person name="Yu K."/>
            <person name="Liang Q."/>
            <person name="Yang W."/>
            <person name="Lou X."/>
            <person name="Chen J."/>
            <person name="Feng M."/>
            <person name="Jian J."/>
            <person name="Zhang X."/>
            <person name="Luo G."/>
            <person name="Jiang Y."/>
            <person name="Liu J."/>
            <person name="Wang Z."/>
            <person name="Sha Y."/>
            <person name="Zhang B."/>
            <person name="Wu H."/>
            <person name="Tang D."/>
            <person name="Shen Q."/>
            <person name="Xue P."/>
            <person name="Zou S."/>
            <person name="Wang X."/>
            <person name="Liu X."/>
            <person name="Wang F."/>
            <person name="Yang Y."/>
            <person name="An X."/>
            <person name="Dong Z."/>
            <person name="Zhang K."/>
            <person name="Zhang X."/>
            <person name="Luo M.C."/>
            <person name="Dvorak J."/>
            <person name="Tong Y."/>
            <person name="Wang J."/>
            <person name="Yang H."/>
            <person name="Li Z."/>
            <person name="Wang D."/>
            <person name="Zhang A."/>
            <person name="Wang J."/>
        </authorList>
    </citation>
    <scope>NUCLEOTIDE SEQUENCE</scope>
    <source>
        <strain evidence="10">cv. G1812</strain>
    </source>
</reference>
<proteinExistence type="predicted"/>
<dbReference type="InterPro" id="IPR000477">
    <property type="entry name" value="RT_dom"/>
</dbReference>
<keyword evidence="3" id="KW-0548">Nucleotidyltransferase</keyword>
<dbReference type="FunFam" id="3.10.10.10:FF:000007">
    <property type="entry name" value="Retrovirus-related Pol polyprotein from transposon 17.6-like Protein"/>
    <property type="match status" value="1"/>
</dbReference>
<dbReference type="Gramene" id="TuG1812G0700003057.01.T01">
    <property type="protein sequence ID" value="TuG1812G0700003057.01.T01.cds246675"/>
    <property type="gene ID" value="TuG1812G0700003057.01"/>
</dbReference>
<reference evidence="9" key="3">
    <citation type="submission" date="2022-06" db="UniProtKB">
        <authorList>
            <consortium name="EnsemblPlants"/>
        </authorList>
    </citation>
    <scope>IDENTIFICATION</scope>
</reference>
<keyword evidence="5" id="KW-0255">Endonuclease</keyword>
<dbReference type="GO" id="GO:0004519">
    <property type="term" value="F:endonuclease activity"/>
    <property type="evidence" value="ECO:0007669"/>
    <property type="project" value="UniProtKB-KW"/>
</dbReference>
<keyword evidence="6" id="KW-0378">Hydrolase</keyword>